<dbReference type="GO" id="GO:0003677">
    <property type="term" value="F:DNA binding"/>
    <property type="evidence" value="ECO:0007669"/>
    <property type="project" value="InterPro"/>
</dbReference>
<dbReference type="PANTHER" id="PTHR11070">
    <property type="entry name" value="UVRD / RECB / PCRA DNA HELICASE FAMILY MEMBER"/>
    <property type="match status" value="1"/>
</dbReference>
<name>A0A4Y5YH90_9GAMM</name>
<dbReference type="Pfam" id="PF00580">
    <property type="entry name" value="UvrD-helicase"/>
    <property type="match status" value="2"/>
</dbReference>
<dbReference type="Gene3D" id="3.40.50.300">
    <property type="entry name" value="P-loop containing nucleotide triphosphate hydrolases"/>
    <property type="match status" value="3"/>
</dbReference>
<dbReference type="KEGG" id="spol:FH971_14005"/>
<dbReference type="Pfam" id="PF13361">
    <property type="entry name" value="UvrD_C"/>
    <property type="match status" value="1"/>
</dbReference>
<dbReference type="GO" id="GO:0005524">
    <property type="term" value="F:ATP binding"/>
    <property type="evidence" value="ECO:0007669"/>
    <property type="project" value="UniProtKB-UniRule"/>
</dbReference>
<keyword evidence="2 9" id="KW-0378">Hydrolase</keyword>
<dbReference type="SUPFAM" id="SSF57783">
    <property type="entry name" value="Zinc beta-ribbon"/>
    <property type="match status" value="1"/>
</dbReference>
<evidence type="ECO:0000256" key="1">
    <source>
        <dbReference type="ARBA" id="ARBA00022741"/>
    </source>
</evidence>
<keyword evidence="3 9" id="KW-0347">Helicase</keyword>
<dbReference type="InterPro" id="IPR014017">
    <property type="entry name" value="DNA_helicase_UvrD-like_C"/>
</dbReference>
<dbReference type="Gene3D" id="3.30.65.10">
    <property type="entry name" value="Bacterial Topoisomerase I, domain 1"/>
    <property type="match status" value="1"/>
</dbReference>
<reference evidence="11 12" key="1">
    <citation type="submission" date="2019-06" db="EMBL/GenBank/DDBJ databases">
        <title>The genome of Shewanella sp. SM1901.</title>
        <authorList>
            <person name="Cha Q."/>
        </authorList>
    </citation>
    <scope>NUCLEOTIDE SEQUENCE [LARGE SCALE GENOMIC DNA]</scope>
    <source>
        <strain evidence="11 12">SM1901</strain>
    </source>
</reference>
<accession>A0A4Y5YH90</accession>
<keyword evidence="1 9" id="KW-0547">Nucleotide-binding</keyword>
<sequence>MLKEMDFLPANTLGRLLGYKGIKLDRTTLIVHMRSVRAALDLTQSSEFAQLNERWYGSQLTLTLNNASQSIRFLKKLNAKEFVHILNKQIAISFAEYLSSLVATWESAVVTQYPRQSYLRELQQICSTINKGYKSDPATWNQFLSDDLIKQIKAIIQFYPVSYEALQNHHETIHLGKRKAFFDCVEANPLTDEQRLGVLRSDDLNMVLAAAGTGKTSVMVAKALDLIDRGLAKPEEILILAYNKAAANELKTRLERSSNKTGITLDKTPHISTFHSLGRQVLRDARISTYMSIFVEDPLKLKQWVTEWLLNYLSEDISRLVDFISLTPEPVDPFTIKTQAEYEAYVRDNELRTLNDELVKGYQELVIANFMYLNGIPYTYEARYVSKRRIEVGFDYSPDFHLDGTDIYIEHFGIDREGGTRPDIDAIQYNEEMKSKRALHIECGTTLIETFHYEWVEETLTSGLERKLKQLDIKFNPINSEQLLEQLQSTGKIANWCDLLLKALASIRVERLDYDGMLARFQHAKISQPQKYTVLLNALHEAYVQELKDQNAIDFDDMIIRSIDAIGQGLFTPKWTYVLVDEFQDISTARMDLVKAIIERGPIPSLTVVGDDWQSIYRFSGGKLELTTRFDELVGPYSETKLQKTFRYNNSIADTAGLFIMENPEQYKKHIETNTKVDGSQVYLLDDKVGVKDGLYQRVVEVVSKIKSVDNNASIAVIGRYNYLLNESKAALAQNQLVQNVSLWSFHKSKGLEADYCILIGFSQGKLGFPNENIDQAVIEALLPALDAYPHSEERRLLYVGLTRAKKKSYIIGDPTSPSAFITELLAPKYDVNIHSKAFQERYRKIFKCPNCEAGYLKLINGKFGGFYACSSGKGCRVGKARVCSECGAPSIDNRTTSDCNNQDCRHSMKTCEQCGRPMKLRNGKFSDFWGCSGYGIQDDQCRNTRKQ</sequence>
<dbReference type="GO" id="GO:0005829">
    <property type="term" value="C:cytosol"/>
    <property type="evidence" value="ECO:0007669"/>
    <property type="project" value="TreeGrafter"/>
</dbReference>
<feature type="binding site" evidence="9">
    <location>
        <begin position="209"/>
        <end position="216"/>
    </location>
    <ligand>
        <name>ATP</name>
        <dbReference type="ChEBI" id="CHEBI:30616"/>
    </ligand>
</feature>
<evidence type="ECO:0000256" key="7">
    <source>
        <dbReference type="ARBA" id="ARBA00034808"/>
    </source>
</evidence>
<evidence type="ECO:0000256" key="8">
    <source>
        <dbReference type="ARBA" id="ARBA00048988"/>
    </source>
</evidence>
<dbReference type="InterPro" id="IPR000212">
    <property type="entry name" value="DNA_helicase_UvrD/REP"/>
</dbReference>
<dbReference type="AlphaFoldDB" id="A0A4Y5YH90"/>
<feature type="domain" description="UvrD-like helicase ATP-binding" evidence="10">
    <location>
        <begin position="188"/>
        <end position="649"/>
    </location>
</feature>
<evidence type="ECO:0000256" key="4">
    <source>
        <dbReference type="ARBA" id="ARBA00022840"/>
    </source>
</evidence>
<dbReference type="PROSITE" id="PS51198">
    <property type="entry name" value="UVRD_HELICASE_ATP_BIND"/>
    <property type="match status" value="1"/>
</dbReference>
<evidence type="ECO:0000313" key="12">
    <source>
        <dbReference type="Proteomes" id="UP000319809"/>
    </source>
</evidence>
<keyword evidence="12" id="KW-1185">Reference proteome</keyword>
<dbReference type="InterPro" id="IPR014016">
    <property type="entry name" value="UvrD-like_ATP-bd"/>
</dbReference>
<dbReference type="GO" id="GO:0043138">
    <property type="term" value="F:3'-5' DNA helicase activity"/>
    <property type="evidence" value="ECO:0007669"/>
    <property type="project" value="UniProtKB-EC"/>
</dbReference>
<evidence type="ECO:0000256" key="9">
    <source>
        <dbReference type="PROSITE-ProRule" id="PRU00560"/>
    </source>
</evidence>
<evidence type="ECO:0000256" key="5">
    <source>
        <dbReference type="ARBA" id="ARBA00023235"/>
    </source>
</evidence>
<evidence type="ECO:0000256" key="3">
    <source>
        <dbReference type="ARBA" id="ARBA00022806"/>
    </source>
</evidence>
<dbReference type="InterPro" id="IPR027417">
    <property type="entry name" value="P-loop_NTPase"/>
</dbReference>
<dbReference type="PANTHER" id="PTHR11070:SF63">
    <property type="entry name" value="DNA HELICASE IV"/>
    <property type="match status" value="1"/>
</dbReference>
<comment type="catalytic activity">
    <reaction evidence="6">
        <text>Couples ATP hydrolysis with the unwinding of duplex DNA by translocating in the 3'-5' direction.</text>
        <dbReference type="EC" id="5.6.2.4"/>
    </reaction>
</comment>
<keyword evidence="5" id="KW-0413">Isomerase</keyword>
<dbReference type="GO" id="GO:0000725">
    <property type="term" value="P:recombinational repair"/>
    <property type="evidence" value="ECO:0007669"/>
    <property type="project" value="TreeGrafter"/>
</dbReference>
<organism evidence="11 12">
    <name type="scientific">Shewanella polaris</name>
    <dbReference type="NCBI Taxonomy" id="2588449"/>
    <lineage>
        <taxon>Bacteria</taxon>
        <taxon>Pseudomonadati</taxon>
        <taxon>Pseudomonadota</taxon>
        <taxon>Gammaproteobacteria</taxon>
        <taxon>Alteromonadales</taxon>
        <taxon>Shewanellaceae</taxon>
        <taxon>Shewanella</taxon>
    </lineage>
</organism>
<proteinExistence type="predicted"/>
<evidence type="ECO:0000256" key="2">
    <source>
        <dbReference type="ARBA" id="ARBA00022801"/>
    </source>
</evidence>
<comment type="catalytic activity">
    <reaction evidence="8">
        <text>ATP + H2O = ADP + phosphate + H(+)</text>
        <dbReference type="Rhea" id="RHEA:13065"/>
        <dbReference type="ChEBI" id="CHEBI:15377"/>
        <dbReference type="ChEBI" id="CHEBI:15378"/>
        <dbReference type="ChEBI" id="CHEBI:30616"/>
        <dbReference type="ChEBI" id="CHEBI:43474"/>
        <dbReference type="ChEBI" id="CHEBI:456216"/>
        <dbReference type="EC" id="5.6.2.4"/>
    </reaction>
</comment>
<dbReference type="EC" id="5.6.2.4" evidence="7"/>
<dbReference type="GO" id="GO:0016887">
    <property type="term" value="F:ATP hydrolysis activity"/>
    <property type="evidence" value="ECO:0007669"/>
    <property type="project" value="RHEA"/>
</dbReference>
<protein>
    <recommendedName>
        <fullName evidence="7">DNA 3'-5' helicase</fullName>
        <ecNumber evidence="7">5.6.2.4</ecNumber>
    </recommendedName>
</protein>
<dbReference type="Proteomes" id="UP000319809">
    <property type="component" value="Chromosome"/>
</dbReference>
<dbReference type="EMBL" id="CP041036">
    <property type="protein sequence ID" value="QDE31975.1"/>
    <property type="molecule type" value="Genomic_DNA"/>
</dbReference>
<dbReference type="SUPFAM" id="SSF52540">
    <property type="entry name" value="P-loop containing nucleoside triphosphate hydrolases"/>
    <property type="match status" value="1"/>
</dbReference>
<gene>
    <name evidence="11" type="ORF">FH971_14005</name>
</gene>
<dbReference type="RefSeq" id="WP_140234725.1">
    <property type="nucleotide sequence ID" value="NZ_CP041036.1"/>
</dbReference>
<evidence type="ECO:0000259" key="10">
    <source>
        <dbReference type="PROSITE" id="PS51198"/>
    </source>
</evidence>
<evidence type="ECO:0000256" key="6">
    <source>
        <dbReference type="ARBA" id="ARBA00034617"/>
    </source>
</evidence>
<keyword evidence="4 9" id="KW-0067">ATP-binding</keyword>
<evidence type="ECO:0000313" key="11">
    <source>
        <dbReference type="EMBL" id="QDE31975.1"/>
    </source>
</evidence>